<gene>
    <name evidence="2" type="ORF">J4H91_01090</name>
</gene>
<dbReference type="GO" id="GO:0016814">
    <property type="term" value="F:hydrolase activity, acting on carbon-nitrogen (but not peptide) bonds, in cyclic amidines"/>
    <property type="evidence" value="ECO:0007669"/>
    <property type="project" value="TreeGrafter"/>
</dbReference>
<dbReference type="InterPro" id="IPR013108">
    <property type="entry name" value="Amidohydro_3"/>
</dbReference>
<evidence type="ECO:0000313" key="3">
    <source>
        <dbReference type="Proteomes" id="UP000664398"/>
    </source>
</evidence>
<accession>A0A939RXI7</accession>
<dbReference type="Gene3D" id="2.30.40.10">
    <property type="entry name" value="Urease, subunit C, domain 1"/>
    <property type="match status" value="1"/>
</dbReference>
<name>A0A939RXI7_9MICO</name>
<evidence type="ECO:0000313" key="2">
    <source>
        <dbReference type="EMBL" id="MBO1803916.1"/>
    </source>
</evidence>
<dbReference type="InterPro" id="IPR032466">
    <property type="entry name" value="Metal_Hydrolase"/>
</dbReference>
<comment type="caution">
    <text evidence="2">The sequence shown here is derived from an EMBL/GenBank/DDBJ whole genome shotgun (WGS) entry which is preliminary data.</text>
</comment>
<dbReference type="PANTHER" id="PTHR32027:SF9">
    <property type="entry name" value="BLL3847 PROTEIN"/>
    <property type="match status" value="1"/>
</dbReference>
<dbReference type="SUPFAM" id="SSF51556">
    <property type="entry name" value="Metallo-dependent hydrolases"/>
    <property type="match status" value="1"/>
</dbReference>
<dbReference type="Pfam" id="PF07969">
    <property type="entry name" value="Amidohydro_3"/>
    <property type="match status" value="1"/>
</dbReference>
<dbReference type="EMBL" id="JAGDYL010000001">
    <property type="protein sequence ID" value="MBO1803916.1"/>
    <property type="molecule type" value="Genomic_DNA"/>
</dbReference>
<dbReference type="PANTHER" id="PTHR32027">
    <property type="entry name" value="CYTOSINE DEAMINASE"/>
    <property type="match status" value="1"/>
</dbReference>
<dbReference type="RefSeq" id="WP_208044395.1">
    <property type="nucleotide sequence ID" value="NZ_JAGDYL010000001.1"/>
</dbReference>
<keyword evidence="3" id="KW-1185">Reference proteome</keyword>
<evidence type="ECO:0000259" key="1">
    <source>
        <dbReference type="Pfam" id="PF07969"/>
    </source>
</evidence>
<dbReference type="Gene3D" id="3.20.20.140">
    <property type="entry name" value="Metal-dependent hydrolases"/>
    <property type="match status" value="1"/>
</dbReference>
<reference evidence="2" key="1">
    <citation type="submission" date="2021-03" db="EMBL/GenBank/DDBJ databases">
        <title>Leucobacter chromiisoli sp. nov., isolated from chromium-containing soil of chemical plant.</title>
        <authorList>
            <person name="Xu Z."/>
        </authorList>
    </citation>
    <scope>NUCLEOTIDE SEQUENCE</scope>
    <source>
        <strain evidence="2">A2</strain>
    </source>
</reference>
<organism evidence="2 3">
    <name type="scientific">Leucobacter ruminantium</name>
    <dbReference type="NCBI Taxonomy" id="1289170"/>
    <lineage>
        <taxon>Bacteria</taxon>
        <taxon>Bacillati</taxon>
        <taxon>Actinomycetota</taxon>
        <taxon>Actinomycetes</taxon>
        <taxon>Micrococcales</taxon>
        <taxon>Microbacteriaceae</taxon>
        <taxon>Leucobacter</taxon>
    </lineage>
</organism>
<dbReference type="InterPro" id="IPR052349">
    <property type="entry name" value="Metallo-hydrolase_Enzymes"/>
</dbReference>
<dbReference type="CDD" id="cd01293">
    <property type="entry name" value="Bact_CD"/>
    <property type="match status" value="1"/>
</dbReference>
<protein>
    <submittedName>
        <fullName evidence="2">Amidohydrolase family protein</fullName>
    </submittedName>
</protein>
<proteinExistence type="predicted"/>
<dbReference type="Proteomes" id="UP000664398">
    <property type="component" value="Unassembled WGS sequence"/>
</dbReference>
<sequence length="427" mass="44498">MTSDQASSLTLRNAFVPGLGRRDIDIAAGRIVRVGEPGSMHTAAPGVDPDPGPLSAQQLDLDGYVLLPAPAEPHAHLDKALLGARVRNESEDLDGAITAIIAAYGSMDAVDTERRAREAIRQAVAHGYTAVRTHIDCREGIGARSVKVLVELREQLRGVIDLQVVALAGPVAGTEGAVSRALLDESLRAGADLVGGVPTLESDSEGSLRELLAIAAGSGVGLDLHVDETLDPGARVLRLLAERVIETGFSGGVTASHCVSLSEQPLPDIRETAARVAEAGIGVVALPQTNLYLQGRGPEASVPRGITAISLLDEAGVVVAGGGDNWRDPFNPMGRIDPMETASLLVAAGHRRVADAYARVSTSARSVMGLEPVAVEAGSEASLLAIRAENLEEAVGRASEDRVVISRGRVVARTRVQTEFAPEVSAR</sequence>
<dbReference type="InterPro" id="IPR011059">
    <property type="entry name" value="Metal-dep_hydrolase_composite"/>
</dbReference>
<dbReference type="AlphaFoldDB" id="A0A939RXI7"/>
<feature type="domain" description="Amidohydrolase 3" evidence="1">
    <location>
        <begin position="83"/>
        <end position="411"/>
    </location>
</feature>